<dbReference type="Gene3D" id="2.40.50.100">
    <property type="match status" value="1"/>
</dbReference>
<feature type="region of interest" description="Disordered" evidence="3">
    <location>
        <begin position="203"/>
        <end position="238"/>
    </location>
</feature>
<dbReference type="EMBL" id="JACCBN010000001">
    <property type="protein sequence ID" value="NYD39104.1"/>
    <property type="molecule type" value="Genomic_DNA"/>
</dbReference>
<feature type="domain" description="Multidrug resistance protein MdtA-like C-terminal permuted SH3" evidence="4">
    <location>
        <begin position="446"/>
        <end position="505"/>
    </location>
</feature>
<feature type="compositionally biased region" description="Gly residues" evidence="3">
    <location>
        <begin position="210"/>
        <end position="224"/>
    </location>
</feature>
<name>A0A7Y9E0Y0_9PSEU</name>
<feature type="compositionally biased region" description="Low complexity" evidence="3">
    <location>
        <begin position="132"/>
        <end position="141"/>
    </location>
</feature>
<dbReference type="SUPFAM" id="SSF111369">
    <property type="entry name" value="HlyD-like secretion proteins"/>
    <property type="match status" value="1"/>
</dbReference>
<dbReference type="GO" id="GO:0030313">
    <property type="term" value="C:cell envelope"/>
    <property type="evidence" value="ECO:0007669"/>
    <property type="project" value="UniProtKB-SubCell"/>
</dbReference>
<evidence type="ECO:0000259" key="5">
    <source>
        <dbReference type="Pfam" id="PF25990"/>
    </source>
</evidence>
<dbReference type="InterPro" id="IPR050465">
    <property type="entry name" value="UPF0194_transport"/>
</dbReference>
<evidence type="ECO:0000313" key="6">
    <source>
        <dbReference type="EMBL" id="NYD39104.1"/>
    </source>
</evidence>
<reference evidence="6 7" key="1">
    <citation type="submission" date="2020-07" db="EMBL/GenBank/DDBJ databases">
        <title>Sequencing the genomes of 1000 actinobacteria strains.</title>
        <authorList>
            <person name="Klenk H.-P."/>
        </authorList>
    </citation>
    <scope>NUCLEOTIDE SEQUENCE [LARGE SCALE GENOMIC DNA]</scope>
    <source>
        <strain evidence="6 7">DSM 45772</strain>
    </source>
</reference>
<dbReference type="Proteomes" id="UP000535890">
    <property type="component" value="Unassembled WGS sequence"/>
</dbReference>
<keyword evidence="2" id="KW-0175">Coiled coil</keyword>
<comment type="caution">
    <text evidence="6">The sequence shown here is derived from an EMBL/GenBank/DDBJ whole genome shotgun (WGS) entry which is preliminary data.</text>
</comment>
<feature type="region of interest" description="Disordered" evidence="3">
    <location>
        <begin position="126"/>
        <end position="178"/>
    </location>
</feature>
<dbReference type="Pfam" id="PF25967">
    <property type="entry name" value="RND-MFP_C"/>
    <property type="match status" value="1"/>
</dbReference>
<evidence type="ECO:0000256" key="1">
    <source>
        <dbReference type="ARBA" id="ARBA00004196"/>
    </source>
</evidence>
<gene>
    <name evidence="6" type="ORF">BJ983_005206</name>
</gene>
<evidence type="ECO:0000256" key="3">
    <source>
        <dbReference type="SAM" id="MobiDB-lite"/>
    </source>
</evidence>
<feature type="compositionally biased region" description="Low complexity" evidence="3">
    <location>
        <begin position="152"/>
        <end position="178"/>
    </location>
</feature>
<feature type="domain" description="YknX-like beta-barrel" evidence="5">
    <location>
        <begin position="365"/>
        <end position="439"/>
    </location>
</feature>
<proteinExistence type="predicted"/>
<dbReference type="PANTHER" id="PTHR32347:SF14">
    <property type="entry name" value="EFFLUX SYSTEM COMPONENT YKNX-RELATED"/>
    <property type="match status" value="1"/>
</dbReference>
<feature type="compositionally biased region" description="Low complexity" evidence="3">
    <location>
        <begin position="309"/>
        <end position="325"/>
    </location>
</feature>
<dbReference type="Gene3D" id="2.40.420.20">
    <property type="match status" value="1"/>
</dbReference>
<evidence type="ECO:0000313" key="7">
    <source>
        <dbReference type="Proteomes" id="UP000535890"/>
    </source>
</evidence>
<organism evidence="6 7">
    <name type="scientific">Actinomycetospora corticicola</name>
    <dbReference type="NCBI Taxonomy" id="663602"/>
    <lineage>
        <taxon>Bacteria</taxon>
        <taxon>Bacillati</taxon>
        <taxon>Actinomycetota</taxon>
        <taxon>Actinomycetes</taxon>
        <taxon>Pseudonocardiales</taxon>
        <taxon>Pseudonocardiaceae</taxon>
        <taxon>Actinomycetospora</taxon>
    </lineage>
</organism>
<dbReference type="Pfam" id="PF25990">
    <property type="entry name" value="Beta-barrel_YknX"/>
    <property type="match status" value="1"/>
</dbReference>
<dbReference type="RefSeq" id="WP_179796464.1">
    <property type="nucleotide sequence ID" value="NZ_BAABHP010000022.1"/>
</dbReference>
<evidence type="ECO:0000256" key="2">
    <source>
        <dbReference type="ARBA" id="ARBA00023054"/>
    </source>
</evidence>
<comment type="subcellular location">
    <subcellularLocation>
        <location evidence="1">Cell envelope</location>
    </subcellularLocation>
</comment>
<dbReference type="AlphaFoldDB" id="A0A7Y9E0Y0"/>
<feature type="region of interest" description="Disordered" evidence="3">
    <location>
        <begin position="508"/>
        <end position="537"/>
    </location>
</feature>
<dbReference type="InterPro" id="IPR058627">
    <property type="entry name" value="MdtA-like_C"/>
</dbReference>
<dbReference type="Gene3D" id="2.40.30.170">
    <property type="match status" value="1"/>
</dbReference>
<feature type="region of interest" description="Disordered" evidence="3">
    <location>
        <begin position="296"/>
        <end position="325"/>
    </location>
</feature>
<dbReference type="InterPro" id="IPR058636">
    <property type="entry name" value="Beta-barrel_YknX"/>
</dbReference>
<accession>A0A7Y9E0Y0</accession>
<dbReference type="PANTHER" id="PTHR32347">
    <property type="entry name" value="EFFLUX SYSTEM COMPONENT YKNX-RELATED"/>
    <property type="match status" value="1"/>
</dbReference>
<evidence type="ECO:0000259" key="4">
    <source>
        <dbReference type="Pfam" id="PF25967"/>
    </source>
</evidence>
<dbReference type="PRINTS" id="PR01490">
    <property type="entry name" value="RTXTOXIND"/>
</dbReference>
<protein>
    <submittedName>
        <fullName evidence="6">Multidrug efflux pump subunit AcrA (Membrane-fusion protein)</fullName>
    </submittedName>
</protein>
<dbReference type="Gene3D" id="1.10.287.470">
    <property type="entry name" value="Helix hairpin bin"/>
    <property type="match status" value="1"/>
</dbReference>
<keyword evidence="7" id="KW-1185">Reference proteome</keyword>
<sequence length="537" mass="51790">MAAGGSRRLWIVNGLVVLLVLLAAGGTVYGLTRTSSSEDTSLRTTPLGRGTVAETVSASGTVTSATSATLNFSTSGRISDVRVRLGDRVTKGQTVAVLDGEYAQANLDAADAQVATAEQQLDDANYAKDHPQSTQTQTGTGTTAGQGGQVMPTATAAPKAATPPAAAPPAAAVPSSTAPKSAGLLPMNFSGSSQGVEAVGPVAAQQTPTPGGGSGSTSGTGQTGATGQTAQTSEDPGELAVRQAEQALATAKANRVQAFQSTENLDLVAPQDGTVVSLDGVAGQLAGPQGIVVSSTATGNPAGGRLPDGSAISSGAGSGQSASSGAASGAAAAGAAAAGGATGGASVTAAPAAPAVMTIADLASMQVLAQIPELDVGRVLGGQPVTVSVNALPGDKIPGAVSTVNVLPGSGSTVQYGTAVALTPPPLGLRPGMSASVSITVRQANNVLFLPSVAVTPLGGTNSGAATVNVLAPDGTTQQRQIGTGLSSDTVTQVTSGLAMGDLVVLPDPNTPNVFGQGGPPPRTQGGTSQSGQGGGR</sequence>